<protein>
    <submittedName>
        <fullName evidence="3">Caspase family protein</fullName>
    </submittedName>
</protein>
<dbReference type="InterPro" id="IPR011600">
    <property type="entry name" value="Pept_C14_caspase"/>
</dbReference>
<dbReference type="AlphaFoldDB" id="A0AA41YQK3"/>
<dbReference type="EMBL" id="JAMOIM010000001">
    <property type="protein sequence ID" value="MCW6506734.1"/>
    <property type="molecule type" value="Genomic_DNA"/>
</dbReference>
<dbReference type="GO" id="GO:0004197">
    <property type="term" value="F:cysteine-type endopeptidase activity"/>
    <property type="evidence" value="ECO:0007669"/>
    <property type="project" value="InterPro"/>
</dbReference>
<dbReference type="GO" id="GO:0005737">
    <property type="term" value="C:cytoplasm"/>
    <property type="evidence" value="ECO:0007669"/>
    <property type="project" value="TreeGrafter"/>
</dbReference>
<dbReference type="SUPFAM" id="SSF52129">
    <property type="entry name" value="Caspase-like"/>
    <property type="match status" value="1"/>
</dbReference>
<organism evidence="3 4">
    <name type="scientific">Lichenifustis flavocetrariae</name>
    <dbReference type="NCBI Taxonomy" id="2949735"/>
    <lineage>
        <taxon>Bacteria</taxon>
        <taxon>Pseudomonadati</taxon>
        <taxon>Pseudomonadota</taxon>
        <taxon>Alphaproteobacteria</taxon>
        <taxon>Hyphomicrobiales</taxon>
        <taxon>Lichenihabitantaceae</taxon>
        <taxon>Lichenifustis</taxon>
    </lineage>
</organism>
<comment type="caution">
    <text evidence="3">The sequence shown here is derived from an EMBL/GenBank/DDBJ whole genome shotgun (WGS) entry which is preliminary data.</text>
</comment>
<name>A0AA41YQK3_9HYPH</name>
<evidence type="ECO:0000259" key="2">
    <source>
        <dbReference type="Pfam" id="PF00656"/>
    </source>
</evidence>
<reference evidence="3" key="1">
    <citation type="submission" date="2022-05" db="EMBL/GenBank/DDBJ databases">
        <authorList>
            <person name="Pankratov T."/>
        </authorList>
    </citation>
    <scope>NUCLEOTIDE SEQUENCE</scope>
    <source>
        <strain evidence="3">BP6-180914</strain>
    </source>
</reference>
<feature type="domain" description="Peptidase C14 caspase" evidence="2">
    <location>
        <begin position="40"/>
        <end position="291"/>
    </location>
</feature>
<feature type="chain" id="PRO_5041256360" evidence="1">
    <location>
        <begin position="22"/>
        <end position="544"/>
    </location>
</feature>
<gene>
    <name evidence="3" type="ORF">M8523_01710</name>
</gene>
<proteinExistence type="predicted"/>
<dbReference type="PANTHER" id="PTHR48104:SF30">
    <property type="entry name" value="METACASPASE-1"/>
    <property type="match status" value="1"/>
</dbReference>
<dbReference type="PANTHER" id="PTHR48104">
    <property type="entry name" value="METACASPASE-4"/>
    <property type="match status" value="1"/>
</dbReference>
<sequence>MARLIALIGFLLGLAGTPGLAAEAAPSPLVLMAPGSGEVRALVVGIDHYQNVNPLRGAVADARDIETALAGMGSKDVTTLIDAAAVRARLIGELDKLVARSRSGDLVIITLAGHGSKEDERVKGSSDDGTDEVFLLVGFDPKTGAGGAEKILNHEFHHYIKLIEDRGAQVIFVADTCYGGGLSREVAVDSPSISYRQVPRYRLAEDDLKPVSTPAEAMLTPLDFERTTFLAAVDSETKAPEVLIDNVYRGALSYAFARAIQGAADEKHDGKTTLRELFAYARKVVYQLSDERQNIVTLESPHRDLDRDVVLQWGDRGVAHPTPAPPVKAALSAERPVIPVRIASATAHSDIFAGLQALQTPFTIVDPEGTPDLIWNPVAHEAIAGGDKIALDVALDDLPGVIDRTAAVRDLKSLVVKSPQSVHVLPDASLHRQGSRIDIDVTDIEGRNLVLVDITGSGIVQLLYPIHPKQLLSTGGHYRVPFTVRDPFGADQVLAITSGAPMDGLVTALRELDKRRSAGRLFDVIRRFQPPDARLGLVGLFTVP</sequence>
<keyword evidence="4" id="KW-1185">Reference proteome</keyword>
<accession>A0AA41YQK3</accession>
<feature type="signal peptide" evidence="1">
    <location>
        <begin position="1"/>
        <end position="21"/>
    </location>
</feature>
<dbReference type="InterPro" id="IPR029030">
    <property type="entry name" value="Caspase-like_dom_sf"/>
</dbReference>
<dbReference type="InterPro" id="IPR050452">
    <property type="entry name" value="Metacaspase"/>
</dbReference>
<dbReference type="GO" id="GO:0006508">
    <property type="term" value="P:proteolysis"/>
    <property type="evidence" value="ECO:0007669"/>
    <property type="project" value="InterPro"/>
</dbReference>
<dbReference type="Proteomes" id="UP001165667">
    <property type="component" value="Unassembled WGS sequence"/>
</dbReference>
<dbReference type="Pfam" id="PF00656">
    <property type="entry name" value="Peptidase_C14"/>
    <property type="match status" value="1"/>
</dbReference>
<evidence type="ECO:0000313" key="3">
    <source>
        <dbReference type="EMBL" id="MCW6506734.1"/>
    </source>
</evidence>
<dbReference type="RefSeq" id="WP_282583083.1">
    <property type="nucleotide sequence ID" value="NZ_JAMOIM010000001.1"/>
</dbReference>
<dbReference type="Gene3D" id="3.40.50.1460">
    <property type="match status" value="1"/>
</dbReference>
<evidence type="ECO:0000256" key="1">
    <source>
        <dbReference type="SAM" id="SignalP"/>
    </source>
</evidence>
<keyword evidence="1" id="KW-0732">Signal</keyword>
<evidence type="ECO:0000313" key="4">
    <source>
        <dbReference type="Proteomes" id="UP001165667"/>
    </source>
</evidence>